<feature type="region of interest" description="Disordered" evidence="1">
    <location>
        <begin position="19"/>
        <end position="69"/>
    </location>
</feature>
<organism evidence="3 4">
    <name type="scientific">Fusarium albosuccineum</name>
    <dbReference type="NCBI Taxonomy" id="1237068"/>
    <lineage>
        <taxon>Eukaryota</taxon>
        <taxon>Fungi</taxon>
        <taxon>Dikarya</taxon>
        <taxon>Ascomycota</taxon>
        <taxon>Pezizomycotina</taxon>
        <taxon>Sordariomycetes</taxon>
        <taxon>Hypocreomycetidae</taxon>
        <taxon>Hypocreales</taxon>
        <taxon>Nectriaceae</taxon>
        <taxon>Fusarium</taxon>
        <taxon>Fusarium decemcellulare species complex</taxon>
    </lineage>
</organism>
<dbReference type="AlphaFoldDB" id="A0A8H4L6Q6"/>
<reference evidence="3 4" key="1">
    <citation type="submission" date="2020-01" db="EMBL/GenBank/DDBJ databases">
        <title>Identification and distribution of gene clusters putatively required for synthesis of sphingolipid metabolism inhibitors in phylogenetically diverse species of the filamentous fungus Fusarium.</title>
        <authorList>
            <person name="Kim H.-S."/>
            <person name="Busman M."/>
            <person name="Brown D.W."/>
            <person name="Divon H."/>
            <person name="Uhlig S."/>
            <person name="Proctor R.H."/>
        </authorList>
    </citation>
    <scope>NUCLEOTIDE SEQUENCE [LARGE SCALE GENOMIC DNA]</scope>
    <source>
        <strain evidence="3 4">NRRL 20459</strain>
    </source>
</reference>
<comment type="caution">
    <text evidence="3">The sequence shown here is derived from an EMBL/GenBank/DDBJ whole genome shotgun (WGS) entry which is preliminary data.</text>
</comment>
<dbReference type="Pfam" id="PF00651">
    <property type="entry name" value="BTB"/>
    <property type="match status" value="1"/>
</dbReference>
<dbReference type="InterPro" id="IPR011333">
    <property type="entry name" value="SKP1/BTB/POZ_sf"/>
</dbReference>
<feature type="compositionally biased region" description="Polar residues" evidence="1">
    <location>
        <begin position="25"/>
        <end position="34"/>
    </location>
</feature>
<protein>
    <recommendedName>
        <fullName evidence="2">BTB domain-containing protein</fullName>
    </recommendedName>
</protein>
<dbReference type="InterPro" id="IPR000210">
    <property type="entry name" value="BTB/POZ_dom"/>
</dbReference>
<keyword evidence="4" id="KW-1185">Reference proteome</keyword>
<dbReference type="EMBL" id="JAADYS010001564">
    <property type="protein sequence ID" value="KAF4462259.1"/>
    <property type="molecule type" value="Genomic_DNA"/>
</dbReference>
<evidence type="ECO:0000313" key="3">
    <source>
        <dbReference type="EMBL" id="KAF4462259.1"/>
    </source>
</evidence>
<feature type="compositionally biased region" description="Low complexity" evidence="1">
    <location>
        <begin position="48"/>
        <end position="60"/>
    </location>
</feature>
<sequence length="354" mass="40365">MKKSLLELDSHADALLILRRPNAQPIPSSENQETPDGVESSELGANASTQKTKSTKSPTTFKDLKSVQPYHENGEPNEIQFRVSSRHLSIVSPVFKAMIEGKYKESQPNHQGLMEIGASEWNAQALLILLDVIHGHHRDVPRTLDPETIVQIGFLVDYYDCLEVVEIFFDRWCLFIKKWNAFSWAFPEVPRFGQDDTLLLFIAWAFRSRVFSNLTRSAAFNSERLIETDLPIPNKILENIEEKRVELIDQLFSKLYNLQEDLVVGRVGCSLECSCRLLGYLMKEMREKELPATKPDKPFSGYSVPSVLKIINGITTPVWNSRKPVDACKLEKHLYSNPSELEAQVTGLRLEDFQ</sequence>
<dbReference type="Proteomes" id="UP000554235">
    <property type="component" value="Unassembled WGS sequence"/>
</dbReference>
<evidence type="ECO:0000313" key="4">
    <source>
        <dbReference type="Proteomes" id="UP000554235"/>
    </source>
</evidence>
<proteinExistence type="predicted"/>
<dbReference type="SUPFAM" id="SSF54695">
    <property type="entry name" value="POZ domain"/>
    <property type="match status" value="1"/>
</dbReference>
<evidence type="ECO:0000259" key="2">
    <source>
        <dbReference type="Pfam" id="PF00651"/>
    </source>
</evidence>
<feature type="domain" description="BTB" evidence="2">
    <location>
        <begin position="80"/>
        <end position="166"/>
    </location>
</feature>
<name>A0A8H4L6Q6_9HYPO</name>
<dbReference type="OrthoDB" id="5326346at2759"/>
<gene>
    <name evidence="3" type="ORF">FALBO_10929</name>
</gene>
<dbReference type="Gene3D" id="3.30.710.10">
    <property type="entry name" value="Potassium Channel Kv1.1, Chain A"/>
    <property type="match status" value="1"/>
</dbReference>
<accession>A0A8H4L6Q6</accession>
<evidence type="ECO:0000256" key="1">
    <source>
        <dbReference type="SAM" id="MobiDB-lite"/>
    </source>
</evidence>